<dbReference type="AlphaFoldDB" id="A0A5C5V9D1"/>
<feature type="compositionally biased region" description="Low complexity" evidence="1">
    <location>
        <begin position="62"/>
        <end position="71"/>
    </location>
</feature>
<feature type="compositionally biased region" description="Basic residues" evidence="1">
    <location>
        <begin position="315"/>
        <end position="325"/>
    </location>
</feature>
<evidence type="ECO:0000313" key="2">
    <source>
        <dbReference type="EMBL" id="TWT34477.1"/>
    </source>
</evidence>
<feature type="compositionally biased region" description="Basic residues" evidence="1">
    <location>
        <begin position="253"/>
        <end position="265"/>
    </location>
</feature>
<dbReference type="RefSeq" id="WP_146430760.1">
    <property type="nucleotide sequence ID" value="NZ_SJPF01000002.1"/>
</dbReference>
<dbReference type="Proteomes" id="UP000318878">
    <property type="component" value="Unassembled WGS sequence"/>
</dbReference>
<dbReference type="EMBL" id="SJPF01000002">
    <property type="protein sequence ID" value="TWT34477.1"/>
    <property type="molecule type" value="Genomic_DNA"/>
</dbReference>
<reference evidence="2 3" key="1">
    <citation type="submission" date="2019-02" db="EMBL/GenBank/DDBJ databases">
        <title>Deep-cultivation of Planctomycetes and their phenomic and genomic characterization uncovers novel biology.</title>
        <authorList>
            <person name="Wiegand S."/>
            <person name="Jogler M."/>
            <person name="Boedeker C."/>
            <person name="Pinto D."/>
            <person name="Vollmers J."/>
            <person name="Rivas-Marin E."/>
            <person name="Kohn T."/>
            <person name="Peeters S.H."/>
            <person name="Heuer A."/>
            <person name="Rast P."/>
            <person name="Oberbeckmann S."/>
            <person name="Bunk B."/>
            <person name="Jeske O."/>
            <person name="Meyerdierks A."/>
            <person name="Storesund J.E."/>
            <person name="Kallscheuer N."/>
            <person name="Luecker S."/>
            <person name="Lage O.M."/>
            <person name="Pohl T."/>
            <person name="Merkel B.J."/>
            <person name="Hornburger P."/>
            <person name="Mueller R.-W."/>
            <person name="Bruemmer F."/>
            <person name="Labrenz M."/>
            <person name="Spormann A.M."/>
            <person name="Op Den Camp H."/>
            <person name="Overmann J."/>
            <person name="Amann R."/>
            <person name="Jetten M.S.M."/>
            <person name="Mascher T."/>
            <person name="Medema M.H."/>
            <person name="Devos D.P."/>
            <person name="Kaster A.-K."/>
            <person name="Ovreas L."/>
            <person name="Rohde M."/>
            <person name="Galperin M.Y."/>
            <person name="Jogler C."/>
        </authorList>
    </citation>
    <scope>NUCLEOTIDE SEQUENCE [LARGE SCALE GENOMIC DNA]</scope>
    <source>
        <strain evidence="2 3">Enr8</strain>
    </source>
</reference>
<feature type="compositionally biased region" description="Acidic residues" evidence="1">
    <location>
        <begin position="209"/>
        <end position="232"/>
    </location>
</feature>
<feature type="compositionally biased region" description="Acidic residues" evidence="1">
    <location>
        <begin position="72"/>
        <end position="86"/>
    </location>
</feature>
<feature type="compositionally biased region" description="Basic and acidic residues" evidence="1">
    <location>
        <begin position="392"/>
        <end position="405"/>
    </location>
</feature>
<feature type="compositionally biased region" description="Pro residues" evidence="1">
    <location>
        <begin position="117"/>
        <end position="135"/>
    </location>
</feature>
<evidence type="ECO:0000256" key="1">
    <source>
        <dbReference type="SAM" id="MobiDB-lite"/>
    </source>
</evidence>
<sequence>MNQPKKSHWASLAAALGAAPAENQSEEPSSEAPAPEQTQEVQQPTAEVVDEGEAAETVEISEPVAEAPVLEEPAEEEAPVEEEVAEEPAPPTKRHWAGLAQSLGLPVERLFGNSEPAPQPPAAKKPAPKPAPKPQPAAAIEKELTEKPEPSPAESTARSLFDERDESPESEKRAANLFIQIDSSSKKSSDPAPETRNLIPGDEIFFETGDYDLIEDMTDEPEPVDEDDDHDDEPAPRSRKRKEASDEDESGAPRRRRRRRRGRRRERSETTSEEDGSDEPQGEATEVAAELEPAAKEASSSESGDEEGSESSGAPRRRRRRRRSRKADDGEPRAKSSESAPKRELTDVDFPGDEDASLDDVYDDDDDHDMRRHRNIPSWLDAVTSIVDMNIERHKTAPAHVERRSGGGGGRRRRGGGRRPAAKD</sequence>
<feature type="compositionally biased region" description="Low complexity" evidence="1">
    <location>
        <begin position="288"/>
        <end position="302"/>
    </location>
</feature>
<proteinExistence type="predicted"/>
<feature type="region of interest" description="Disordered" evidence="1">
    <location>
        <begin position="392"/>
        <end position="424"/>
    </location>
</feature>
<feature type="compositionally biased region" description="Low complexity" evidence="1">
    <location>
        <begin position="10"/>
        <end position="23"/>
    </location>
</feature>
<name>A0A5C5V9D1_9BACT</name>
<evidence type="ECO:0000313" key="3">
    <source>
        <dbReference type="Proteomes" id="UP000318878"/>
    </source>
</evidence>
<organism evidence="2 3">
    <name type="scientific">Blastopirellula retiformator</name>
    <dbReference type="NCBI Taxonomy" id="2527970"/>
    <lineage>
        <taxon>Bacteria</taxon>
        <taxon>Pseudomonadati</taxon>
        <taxon>Planctomycetota</taxon>
        <taxon>Planctomycetia</taxon>
        <taxon>Pirellulales</taxon>
        <taxon>Pirellulaceae</taxon>
        <taxon>Blastopirellula</taxon>
    </lineage>
</organism>
<protein>
    <submittedName>
        <fullName evidence="2">Uncharacterized protein</fullName>
    </submittedName>
</protein>
<gene>
    <name evidence="2" type="ORF">Enr8_18860</name>
</gene>
<feature type="compositionally biased region" description="Acidic residues" evidence="1">
    <location>
        <begin position="350"/>
        <end position="367"/>
    </location>
</feature>
<feature type="region of interest" description="Disordered" evidence="1">
    <location>
        <begin position="1"/>
        <end position="374"/>
    </location>
</feature>
<feature type="compositionally biased region" description="Basic and acidic residues" evidence="1">
    <location>
        <begin position="140"/>
        <end position="149"/>
    </location>
</feature>
<dbReference type="OrthoDB" id="292061at2"/>
<comment type="caution">
    <text evidence="2">The sequence shown here is derived from an EMBL/GenBank/DDBJ whole genome shotgun (WGS) entry which is preliminary data.</text>
</comment>
<feature type="compositionally biased region" description="Basic and acidic residues" evidence="1">
    <location>
        <begin position="326"/>
        <end position="346"/>
    </location>
</feature>
<keyword evidence="3" id="KW-1185">Reference proteome</keyword>
<feature type="compositionally biased region" description="Acidic residues" evidence="1">
    <location>
        <begin position="271"/>
        <end position="281"/>
    </location>
</feature>
<accession>A0A5C5V9D1</accession>